<keyword evidence="3" id="KW-1185">Reference proteome</keyword>
<dbReference type="PANTHER" id="PTHR35369:SF3">
    <property type="entry name" value="TRANSLESION DNA SYNTHESIS-ASSOCIATED PROTEIN IMUA"/>
    <property type="match status" value="1"/>
</dbReference>
<organism evidence="2 3">
    <name type="scientific">Natronospirillum operosum</name>
    <dbReference type="NCBI Taxonomy" id="2759953"/>
    <lineage>
        <taxon>Bacteria</taxon>
        <taxon>Pseudomonadati</taxon>
        <taxon>Pseudomonadota</taxon>
        <taxon>Gammaproteobacteria</taxon>
        <taxon>Oceanospirillales</taxon>
        <taxon>Natronospirillaceae</taxon>
        <taxon>Natronospirillum</taxon>
    </lineage>
</organism>
<dbReference type="OrthoDB" id="9811176at2"/>
<dbReference type="InterPro" id="IPR047610">
    <property type="entry name" value="ImuA_translesion"/>
</dbReference>
<dbReference type="Gene3D" id="3.40.50.300">
    <property type="entry name" value="P-loop containing nucleotide triphosphate hydrolases"/>
    <property type="match status" value="1"/>
</dbReference>
<dbReference type="NCBIfam" id="NF033429">
    <property type="entry name" value="ImuA_translesion"/>
    <property type="match status" value="1"/>
</dbReference>
<gene>
    <name evidence="2" type="primary">imuA</name>
    <name evidence="2" type="ORF">E4656_05435</name>
</gene>
<dbReference type="EMBL" id="SRMF01000001">
    <property type="protein sequence ID" value="TGG96092.1"/>
    <property type="molecule type" value="Genomic_DNA"/>
</dbReference>
<sequence length="232" mass="25311">MTTDLEQVLEQGQVWRGRHWQSRDDQALSTGHPALDTLLAEQGWPQNALTEILYQQHGIGEMHLLVPTLAALSRQERWIMLIAPPFVPNAAALEAAGVDTSRLLVVQPGSVRDLLWTIEESLRSGTCSAVLAWPQQLDIRTVRRLQLAAETGSSLGFLFRPEQQSDESSPAALRLHLSAASRGQTEVTVLKQRGGWGHAPAQMDLGLGTQLPATAPVTSAVADVIQGPWEPR</sequence>
<reference evidence="2 3" key="1">
    <citation type="submission" date="2019-04" db="EMBL/GenBank/DDBJ databases">
        <title>Natronospirillum operosus gen. nov., sp. nov., a haloalkaliphilic satellite isolated from decaying biomass of laboratory culture of cyanobacterium Geitlerinema sp. and proposal of Natronospirillaceae fam. nov. and Saccharospirillaceae fam. nov.</title>
        <authorList>
            <person name="Kevbrin V."/>
            <person name="Boltyanskaya Y."/>
            <person name="Koziaeva V."/>
            <person name="Grouzdev D.S."/>
            <person name="Park M."/>
            <person name="Cho J."/>
        </authorList>
    </citation>
    <scope>NUCLEOTIDE SEQUENCE [LARGE SCALE GENOMIC DNA]</scope>
    <source>
        <strain evidence="2 3">G-116</strain>
    </source>
</reference>
<dbReference type="InterPro" id="IPR017166">
    <property type="entry name" value="UCP037290"/>
</dbReference>
<proteinExistence type="predicted"/>
<dbReference type="GO" id="GO:0009432">
    <property type="term" value="P:SOS response"/>
    <property type="evidence" value="ECO:0007669"/>
    <property type="project" value="InterPro"/>
</dbReference>
<evidence type="ECO:0000313" key="3">
    <source>
        <dbReference type="Proteomes" id="UP000297475"/>
    </source>
</evidence>
<evidence type="ECO:0000313" key="2">
    <source>
        <dbReference type="EMBL" id="TGG96092.1"/>
    </source>
</evidence>
<dbReference type="Pfam" id="PF03846">
    <property type="entry name" value="SulA"/>
    <property type="match status" value="1"/>
</dbReference>
<protein>
    <submittedName>
        <fullName evidence="2">Translesion DNA synthesis-associated protein ImuA</fullName>
    </submittedName>
</protein>
<dbReference type="InterPro" id="IPR027417">
    <property type="entry name" value="P-loop_NTPase"/>
</dbReference>
<evidence type="ECO:0000256" key="1">
    <source>
        <dbReference type="ARBA" id="ARBA00022763"/>
    </source>
</evidence>
<dbReference type="SUPFAM" id="SSF52540">
    <property type="entry name" value="P-loop containing nucleoside triphosphate hydrolases"/>
    <property type="match status" value="1"/>
</dbReference>
<comment type="caution">
    <text evidence="2">The sequence shown here is derived from an EMBL/GenBank/DDBJ whole genome shotgun (WGS) entry which is preliminary data.</text>
</comment>
<dbReference type="AlphaFoldDB" id="A0A4Z0WD50"/>
<dbReference type="Proteomes" id="UP000297475">
    <property type="component" value="Unassembled WGS sequence"/>
</dbReference>
<dbReference type="PANTHER" id="PTHR35369">
    <property type="entry name" value="BLR3025 PROTEIN-RELATED"/>
    <property type="match status" value="1"/>
</dbReference>
<dbReference type="GO" id="GO:0006281">
    <property type="term" value="P:DNA repair"/>
    <property type="evidence" value="ECO:0007669"/>
    <property type="project" value="TreeGrafter"/>
</dbReference>
<dbReference type="InterPro" id="IPR050356">
    <property type="entry name" value="SulA_CellDiv_inhibitor"/>
</dbReference>
<keyword evidence="1" id="KW-0227">DNA damage</keyword>
<dbReference type="GO" id="GO:0051782">
    <property type="term" value="P:negative regulation of cell division"/>
    <property type="evidence" value="ECO:0007669"/>
    <property type="project" value="InterPro"/>
</dbReference>
<dbReference type="PIRSF" id="PIRSF037290">
    <property type="entry name" value="UCP037290"/>
    <property type="match status" value="1"/>
</dbReference>
<name>A0A4Z0WD50_9GAMM</name>
<accession>A0A4Z0WD50</accession>
<dbReference type="InterPro" id="IPR004596">
    <property type="entry name" value="Cell_div_suppressor_SulA"/>
</dbReference>